<evidence type="ECO:0000313" key="4">
    <source>
        <dbReference type="Proteomes" id="UP000186594"/>
    </source>
</evidence>
<accession>A0A1U7LVU5</accession>
<proteinExistence type="predicted"/>
<evidence type="ECO:0000256" key="2">
    <source>
        <dbReference type="SAM" id="Phobius"/>
    </source>
</evidence>
<feature type="region of interest" description="Disordered" evidence="1">
    <location>
        <begin position="1"/>
        <end position="23"/>
    </location>
</feature>
<evidence type="ECO:0000313" key="3">
    <source>
        <dbReference type="EMBL" id="OLL26787.1"/>
    </source>
</evidence>
<dbReference type="AlphaFoldDB" id="A0A1U7LVU5"/>
<dbReference type="Proteomes" id="UP000186594">
    <property type="component" value="Unassembled WGS sequence"/>
</dbReference>
<reference evidence="3 4" key="1">
    <citation type="submission" date="2016-04" db="EMBL/GenBank/DDBJ databases">
        <title>Evolutionary innovation and constraint leading to complex multicellularity in the Ascomycota.</title>
        <authorList>
            <person name="Cisse O."/>
            <person name="Nguyen A."/>
            <person name="Hewitt D.A."/>
            <person name="Jedd G."/>
            <person name="Stajich J.E."/>
        </authorList>
    </citation>
    <scope>NUCLEOTIDE SEQUENCE [LARGE SCALE GENOMIC DNA]</scope>
    <source>
        <strain evidence="3 4">DAH-3</strain>
    </source>
</reference>
<keyword evidence="4" id="KW-1185">Reference proteome</keyword>
<sequence length="103" mass="11884">MNSTSLNQGAEVSQYDEKPSSKPRLNKKKRIIFSLLGLFLLIVMVMIPTLIVIFRPRQLGPKNWKSVVVDDQSLNQDKLGFEHIYVIVASQERRDYMNTILGY</sequence>
<comment type="caution">
    <text evidence="3">The sequence shown here is derived from an EMBL/GenBank/DDBJ whole genome shotgun (WGS) entry which is preliminary data.</text>
</comment>
<feature type="compositionally biased region" description="Polar residues" evidence="1">
    <location>
        <begin position="1"/>
        <end position="11"/>
    </location>
</feature>
<keyword evidence="2" id="KW-0472">Membrane</keyword>
<gene>
    <name evidence="3" type="ORF">NEOLI_002043</name>
</gene>
<keyword evidence="2" id="KW-0812">Transmembrane</keyword>
<name>A0A1U7LVU5_NEOID</name>
<feature type="non-terminal residue" evidence="3">
    <location>
        <position position="103"/>
    </location>
</feature>
<keyword evidence="2" id="KW-1133">Transmembrane helix</keyword>
<feature type="transmembrane region" description="Helical" evidence="2">
    <location>
        <begin position="31"/>
        <end position="54"/>
    </location>
</feature>
<organism evidence="3 4">
    <name type="scientific">Neolecta irregularis (strain DAH-3)</name>
    <dbReference type="NCBI Taxonomy" id="1198029"/>
    <lineage>
        <taxon>Eukaryota</taxon>
        <taxon>Fungi</taxon>
        <taxon>Dikarya</taxon>
        <taxon>Ascomycota</taxon>
        <taxon>Taphrinomycotina</taxon>
        <taxon>Neolectales</taxon>
        <taxon>Neolectaceae</taxon>
        <taxon>Neolecta</taxon>
    </lineage>
</organism>
<protein>
    <submittedName>
        <fullName evidence="3">Uncharacterized protein</fullName>
    </submittedName>
</protein>
<evidence type="ECO:0000256" key="1">
    <source>
        <dbReference type="SAM" id="MobiDB-lite"/>
    </source>
</evidence>
<dbReference type="EMBL" id="LXFE01000146">
    <property type="protein sequence ID" value="OLL26787.1"/>
    <property type="molecule type" value="Genomic_DNA"/>
</dbReference>